<dbReference type="EMBL" id="NUTL01000086">
    <property type="protein sequence ID" value="PHE92479.1"/>
    <property type="molecule type" value="Genomic_DNA"/>
</dbReference>
<evidence type="ECO:0000313" key="3">
    <source>
        <dbReference type="Proteomes" id="UP000221918"/>
    </source>
</evidence>
<reference evidence="2 3" key="1">
    <citation type="submission" date="2017-09" db="EMBL/GenBank/DDBJ databases">
        <title>Large-scale bioinformatics analysis of Bacillus genomes uncovers conserved roles of natural products in bacterial physiology.</title>
        <authorList>
            <consortium name="Agbiome Team Llc"/>
            <person name="Bleich R.M."/>
            <person name="Grubbs K.J."/>
            <person name="Santa Maria K.C."/>
            <person name="Allen S.E."/>
            <person name="Farag S."/>
            <person name="Shank E.A."/>
            <person name="Bowers A."/>
        </authorList>
    </citation>
    <scope>NUCLEOTIDE SEQUENCE [LARGE SCALE GENOMIC DNA]</scope>
    <source>
        <strain evidence="2 3">AFS037265</strain>
    </source>
</reference>
<keyword evidence="1" id="KW-1133">Transmembrane helix</keyword>
<comment type="caution">
    <text evidence="2">The sequence shown here is derived from an EMBL/GenBank/DDBJ whole genome shotgun (WGS) entry which is preliminary data.</text>
</comment>
<gene>
    <name evidence="2" type="ORF">COF81_19670</name>
</gene>
<keyword evidence="1" id="KW-0812">Transmembrane</keyword>
<name>A0ABD6T4Z3_9BACI</name>
<dbReference type="Proteomes" id="UP000221918">
    <property type="component" value="Unassembled WGS sequence"/>
</dbReference>
<evidence type="ECO:0000313" key="2">
    <source>
        <dbReference type="EMBL" id="PHE92479.1"/>
    </source>
</evidence>
<dbReference type="RefSeq" id="WP_098803218.1">
    <property type="nucleotide sequence ID" value="NZ_JARMBS010000131.1"/>
</dbReference>
<accession>A0ABD6T4Z3</accession>
<protein>
    <submittedName>
        <fullName evidence="2">Uncharacterized protein</fullName>
    </submittedName>
</protein>
<proteinExistence type="predicted"/>
<evidence type="ECO:0000256" key="1">
    <source>
        <dbReference type="SAM" id="Phobius"/>
    </source>
</evidence>
<feature type="transmembrane region" description="Helical" evidence="1">
    <location>
        <begin position="6"/>
        <end position="25"/>
    </location>
</feature>
<keyword evidence="1" id="KW-0472">Membrane</keyword>
<organism evidence="2 3">
    <name type="scientific">Bacillus pseudomycoides</name>
    <dbReference type="NCBI Taxonomy" id="64104"/>
    <lineage>
        <taxon>Bacteria</taxon>
        <taxon>Bacillati</taxon>
        <taxon>Bacillota</taxon>
        <taxon>Bacilli</taxon>
        <taxon>Bacillales</taxon>
        <taxon>Bacillaceae</taxon>
        <taxon>Bacillus</taxon>
        <taxon>Bacillus cereus group</taxon>
    </lineage>
</organism>
<dbReference type="AlphaFoldDB" id="A0ABD6T4Z3"/>
<sequence>MKLDLTLSIAAIVTSTITLGLFLFSNYVIEPRKEKKRKKEEQLKNLYAPLFTMIITELVSVPIGVRNNQTEMVLFTDRSKEYCKNNSHFVKFALDNSRYASAKLLFELHKYVEDVMVEYHSPKNPIIFPVDNLVRVIVKDYNQLRKELKEEYDTDELITGIPNVIKKTKQ</sequence>